<reference evidence="3" key="1">
    <citation type="journal article" date="2019" name="Int. J. Syst. Evol. Microbiol.">
        <title>The Global Catalogue of Microorganisms (GCM) 10K type strain sequencing project: providing services to taxonomists for standard genome sequencing and annotation.</title>
        <authorList>
            <consortium name="The Broad Institute Genomics Platform"/>
            <consortium name="The Broad Institute Genome Sequencing Center for Infectious Disease"/>
            <person name="Wu L."/>
            <person name="Ma J."/>
        </authorList>
    </citation>
    <scope>NUCLEOTIDE SEQUENCE [LARGE SCALE GENOMIC DNA]</scope>
    <source>
        <strain evidence="3">CGMCC 4.7139</strain>
    </source>
</reference>
<dbReference type="Proteomes" id="UP001595993">
    <property type="component" value="Unassembled WGS sequence"/>
</dbReference>
<name>A0ABV9G7U4_9ACTN</name>
<sequence length="322" mass="34918">MRHREIWLGDVARAATALGASDPSAWQRIASLLGLGPGSKPAPAFEPSPDVVAAHSPTPLPGPEEPQSLGMPLPEPSPNGTPRHPPFATAHTPLTPTEHRTPRRTGWTVESLPSPRTAAGRGRLHVPLLAPRSTAAVLHAALARVAHEGDLDVERAADHLARGLPLHEIPRRPLPTLRYGVQILADISAAMEPFAQDVEGVIDQVRSLVGVARTTVLRFADCPLRGVGTGPRGTWGPYRPPQPGTRILLLSGLGSIGPPFDPHRATEREWRETLLRIRQHGCEAVALVPLPERLWPTWWRSRLHAVVWDRGTTVGRVVGELR</sequence>
<gene>
    <name evidence="2" type="ORF">ACFO9E_21265</name>
</gene>
<protein>
    <submittedName>
        <fullName evidence="2">Uncharacterized protein</fullName>
    </submittedName>
</protein>
<accession>A0ABV9G7U4</accession>
<evidence type="ECO:0000313" key="2">
    <source>
        <dbReference type="EMBL" id="MFC4610323.1"/>
    </source>
</evidence>
<comment type="caution">
    <text evidence="2">The sequence shown here is derived from an EMBL/GenBank/DDBJ whole genome shotgun (WGS) entry which is preliminary data.</text>
</comment>
<organism evidence="2 3">
    <name type="scientific">Streptomyces maoxianensis</name>
    <dbReference type="NCBI Taxonomy" id="1459942"/>
    <lineage>
        <taxon>Bacteria</taxon>
        <taxon>Bacillati</taxon>
        <taxon>Actinomycetota</taxon>
        <taxon>Actinomycetes</taxon>
        <taxon>Kitasatosporales</taxon>
        <taxon>Streptomycetaceae</taxon>
        <taxon>Streptomyces</taxon>
    </lineage>
</organism>
<evidence type="ECO:0000313" key="3">
    <source>
        <dbReference type="Proteomes" id="UP001595993"/>
    </source>
</evidence>
<feature type="region of interest" description="Disordered" evidence="1">
    <location>
        <begin position="40"/>
        <end position="119"/>
    </location>
</feature>
<evidence type="ECO:0000256" key="1">
    <source>
        <dbReference type="SAM" id="MobiDB-lite"/>
    </source>
</evidence>
<dbReference type="EMBL" id="JBHSFE010000016">
    <property type="protein sequence ID" value="MFC4610323.1"/>
    <property type="molecule type" value="Genomic_DNA"/>
</dbReference>
<dbReference type="RefSeq" id="WP_381198191.1">
    <property type="nucleotide sequence ID" value="NZ_JBHSFE010000016.1"/>
</dbReference>
<feature type="compositionally biased region" description="Pro residues" evidence="1">
    <location>
        <begin position="73"/>
        <end position="85"/>
    </location>
</feature>
<proteinExistence type="predicted"/>
<keyword evidence="3" id="KW-1185">Reference proteome</keyword>